<protein>
    <submittedName>
        <fullName evidence="4">TM221 protein</fullName>
    </submittedName>
</protein>
<proteinExistence type="predicted"/>
<feature type="compositionally biased region" description="Low complexity" evidence="1">
    <location>
        <begin position="96"/>
        <end position="107"/>
    </location>
</feature>
<feature type="non-terminal residue" evidence="4">
    <location>
        <position position="1"/>
    </location>
</feature>
<feature type="compositionally biased region" description="Basic and acidic residues" evidence="1">
    <location>
        <begin position="127"/>
        <end position="136"/>
    </location>
</feature>
<name>A0A7L3K4N3_9PASS</name>
<dbReference type="Proteomes" id="UP000525319">
    <property type="component" value="Unassembled WGS sequence"/>
</dbReference>
<dbReference type="OrthoDB" id="8873919at2759"/>
<evidence type="ECO:0000256" key="3">
    <source>
        <dbReference type="SAM" id="SignalP"/>
    </source>
</evidence>
<dbReference type="Pfam" id="PF15038">
    <property type="entry name" value="Jiraiya"/>
    <property type="match status" value="1"/>
</dbReference>
<evidence type="ECO:0000313" key="4">
    <source>
        <dbReference type="EMBL" id="NXU36755.1"/>
    </source>
</evidence>
<dbReference type="EMBL" id="VZTZ01013023">
    <property type="protein sequence ID" value="NXU36755.1"/>
    <property type="molecule type" value="Genomic_DNA"/>
</dbReference>
<evidence type="ECO:0000256" key="1">
    <source>
        <dbReference type="SAM" id="MobiDB-lite"/>
    </source>
</evidence>
<evidence type="ECO:0000256" key="2">
    <source>
        <dbReference type="SAM" id="Phobius"/>
    </source>
</evidence>
<feature type="signal peptide" evidence="3">
    <location>
        <begin position="1"/>
        <end position="18"/>
    </location>
</feature>
<keyword evidence="3" id="KW-0732">Signal</keyword>
<keyword evidence="5" id="KW-1185">Reference proteome</keyword>
<dbReference type="InterPro" id="IPR029201">
    <property type="entry name" value="Jiraiya"/>
</dbReference>
<feature type="chain" id="PRO_5029526387" evidence="3">
    <location>
        <begin position="19"/>
        <end position="172"/>
    </location>
</feature>
<accession>A0A7L3K4N3</accession>
<sequence>ALALLMLLLFEPEAGIAGASILASGILLLLLSLLHSLLRASQISQIPDPSPHSQALYENESAQPGGGSDTAAPPHPRLQKIPREFSFPLFPRRKSQPGSGNSSSTRSGGSGELQRELQREFQQQQRELSRTHRTLEEDSGLLQTRAKPWNVITQEMRNVMARKPPSKDSTLV</sequence>
<reference evidence="4 5" key="1">
    <citation type="submission" date="2019-09" db="EMBL/GenBank/DDBJ databases">
        <title>Bird 10,000 Genomes (B10K) Project - Family phase.</title>
        <authorList>
            <person name="Zhang G."/>
        </authorList>
    </citation>
    <scope>NUCLEOTIDE SEQUENCE [LARGE SCALE GENOMIC DNA]</scope>
    <source>
        <strain evidence="4">B10K-DU-030-03</strain>
    </source>
</reference>
<organism evidence="4 5">
    <name type="scientific">Drymodes brunneopygia</name>
    <dbReference type="NCBI Taxonomy" id="626378"/>
    <lineage>
        <taxon>Eukaryota</taxon>
        <taxon>Metazoa</taxon>
        <taxon>Chordata</taxon>
        <taxon>Craniata</taxon>
        <taxon>Vertebrata</taxon>
        <taxon>Euteleostomi</taxon>
        <taxon>Archelosauria</taxon>
        <taxon>Archosauria</taxon>
        <taxon>Dinosauria</taxon>
        <taxon>Saurischia</taxon>
        <taxon>Theropoda</taxon>
        <taxon>Coelurosauria</taxon>
        <taxon>Aves</taxon>
        <taxon>Neognathae</taxon>
        <taxon>Neoaves</taxon>
        <taxon>Telluraves</taxon>
        <taxon>Australaves</taxon>
        <taxon>Passeriformes</taxon>
        <taxon>Petroicidae</taxon>
        <taxon>Drymodes</taxon>
    </lineage>
</organism>
<keyword evidence="2" id="KW-0812">Transmembrane</keyword>
<dbReference type="PANTHER" id="PTHR36132:SF1">
    <property type="entry name" value="TRANSMEMBRANE PROTEIN 221"/>
    <property type="match status" value="1"/>
</dbReference>
<feature type="region of interest" description="Disordered" evidence="1">
    <location>
        <begin position="48"/>
        <end position="148"/>
    </location>
</feature>
<feature type="non-terminal residue" evidence="4">
    <location>
        <position position="172"/>
    </location>
</feature>
<comment type="caution">
    <text evidence="4">The sequence shown here is derived from an EMBL/GenBank/DDBJ whole genome shotgun (WGS) entry which is preliminary data.</text>
</comment>
<keyword evidence="2" id="KW-0472">Membrane</keyword>
<feature type="transmembrane region" description="Helical" evidence="2">
    <location>
        <begin position="14"/>
        <end position="34"/>
    </location>
</feature>
<dbReference type="PANTHER" id="PTHR36132">
    <property type="entry name" value="TRANSMEMBRANE PROTEIN 221"/>
    <property type="match status" value="1"/>
</dbReference>
<dbReference type="AlphaFoldDB" id="A0A7L3K4N3"/>
<gene>
    <name evidence="4" type="primary">Tmem221</name>
    <name evidence="4" type="ORF">DRYBRU_R15493</name>
</gene>
<keyword evidence="2" id="KW-1133">Transmembrane helix</keyword>
<evidence type="ECO:0000313" key="5">
    <source>
        <dbReference type="Proteomes" id="UP000525319"/>
    </source>
</evidence>
<dbReference type="InterPro" id="IPR053101">
    <property type="entry name" value="TM221"/>
</dbReference>